<accession>A0ABN1INE7</accession>
<dbReference type="InterPro" id="IPR003675">
    <property type="entry name" value="Rce1/LyrA-like_dom"/>
</dbReference>
<keyword evidence="1" id="KW-0812">Transmembrane</keyword>
<feature type="transmembrane region" description="Helical" evidence="1">
    <location>
        <begin position="209"/>
        <end position="230"/>
    </location>
</feature>
<sequence>MYLNFIKNAIVFLVLYIPPLILFMKYWNERGRGKVLLLVISIIYLILSLFTQNLLPFILVLICIKYIRDSGREDYYSYGFTIKNFKILRAFKYSLISYLGTIIIAIIALSVFSLFNFPIKDQEIITQITELPLKRYIMTIPIIVIFAPIIEEFTFRWLFLQKIFKNRLGMVISSIITSLIFSLVHFNLKSFPAIFWIGLFNCYLINKHGYWYAVFNHAFFNSVSTFAILIQKLY</sequence>
<organism evidence="3 4">
    <name type="scientific">Clostridium malenominatum</name>
    <dbReference type="NCBI Taxonomy" id="1539"/>
    <lineage>
        <taxon>Bacteria</taxon>
        <taxon>Bacillati</taxon>
        <taxon>Bacillota</taxon>
        <taxon>Clostridia</taxon>
        <taxon>Eubacteriales</taxon>
        <taxon>Clostridiaceae</taxon>
        <taxon>Clostridium</taxon>
    </lineage>
</organism>
<name>A0ABN1INE7_9CLOT</name>
<keyword evidence="4" id="KW-1185">Reference proteome</keyword>
<keyword evidence="3" id="KW-0645">Protease</keyword>
<evidence type="ECO:0000256" key="1">
    <source>
        <dbReference type="SAM" id="Phobius"/>
    </source>
</evidence>
<keyword evidence="1" id="KW-0472">Membrane</keyword>
<feature type="domain" description="CAAX prenyl protease 2/Lysostaphin resistance protein A-like" evidence="2">
    <location>
        <begin position="137"/>
        <end position="222"/>
    </location>
</feature>
<evidence type="ECO:0000313" key="4">
    <source>
        <dbReference type="Proteomes" id="UP001500339"/>
    </source>
</evidence>
<dbReference type="EMBL" id="BAAACF010000001">
    <property type="protein sequence ID" value="GAA0718020.1"/>
    <property type="molecule type" value="Genomic_DNA"/>
</dbReference>
<feature type="transmembrane region" description="Helical" evidence="1">
    <location>
        <begin position="170"/>
        <end position="188"/>
    </location>
</feature>
<dbReference type="Pfam" id="PF02517">
    <property type="entry name" value="Rce1-like"/>
    <property type="match status" value="1"/>
</dbReference>
<feature type="transmembrane region" description="Helical" evidence="1">
    <location>
        <begin position="95"/>
        <end position="115"/>
    </location>
</feature>
<protein>
    <submittedName>
        <fullName evidence="3">CPBP family intramembrane metalloprotease</fullName>
    </submittedName>
</protein>
<feature type="transmembrane region" description="Helical" evidence="1">
    <location>
        <begin position="35"/>
        <end position="67"/>
    </location>
</feature>
<evidence type="ECO:0000259" key="2">
    <source>
        <dbReference type="Pfam" id="PF02517"/>
    </source>
</evidence>
<dbReference type="Proteomes" id="UP001500339">
    <property type="component" value="Unassembled WGS sequence"/>
</dbReference>
<proteinExistence type="predicted"/>
<dbReference type="RefSeq" id="WP_343766016.1">
    <property type="nucleotide sequence ID" value="NZ_BAAACF010000001.1"/>
</dbReference>
<feature type="transmembrane region" description="Helical" evidence="1">
    <location>
        <begin position="6"/>
        <end position="23"/>
    </location>
</feature>
<keyword evidence="1" id="KW-1133">Transmembrane helix</keyword>
<comment type="caution">
    <text evidence="3">The sequence shown here is derived from an EMBL/GenBank/DDBJ whole genome shotgun (WGS) entry which is preliminary data.</text>
</comment>
<gene>
    <name evidence="3" type="ORF">GCM10008905_04220</name>
</gene>
<feature type="transmembrane region" description="Helical" evidence="1">
    <location>
        <begin position="136"/>
        <end position="158"/>
    </location>
</feature>
<reference evidence="3 4" key="1">
    <citation type="journal article" date="2019" name="Int. J. Syst. Evol. Microbiol.">
        <title>The Global Catalogue of Microorganisms (GCM) 10K type strain sequencing project: providing services to taxonomists for standard genome sequencing and annotation.</title>
        <authorList>
            <consortium name="The Broad Institute Genomics Platform"/>
            <consortium name="The Broad Institute Genome Sequencing Center for Infectious Disease"/>
            <person name="Wu L."/>
            <person name="Ma J."/>
        </authorList>
    </citation>
    <scope>NUCLEOTIDE SEQUENCE [LARGE SCALE GENOMIC DNA]</scope>
    <source>
        <strain evidence="3 4">JCM 1405</strain>
    </source>
</reference>
<keyword evidence="3" id="KW-0378">Hydrolase</keyword>
<evidence type="ECO:0000313" key="3">
    <source>
        <dbReference type="EMBL" id="GAA0718020.1"/>
    </source>
</evidence>
<dbReference type="GO" id="GO:0008237">
    <property type="term" value="F:metallopeptidase activity"/>
    <property type="evidence" value="ECO:0007669"/>
    <property type="project" value="UniProtKB-KW"/>
</dbReference>
<keyword evidence="3" id="KW-0482">Metalloprotease</keyword>